<dbReference type="OrthoDB" id="246406at2759"/>
<gene>
    <name evidence="8" type="ORF">TrLO_g11117</name>
</gene>
<dbReference type="InterPro" id="IPR007233">
    <property type="entry name" value="TRAPPC"/>
</dbReference>
<evidence type="ECO:0000256" key="7">
    <source>
        <dbReference type="RuleBase" id="RU366065"/>
    </source>
</evidence>
<organism evidence="8 9">
    <name type="scientific">Triparma laevis f. longispina</name>
    <dbReference type="NCBI Taxonomy" id="1714387"/>
    <lineage>
        <taxon>Eukaryota</taxon>
        <taxon>Sar</taxon>
        <taxon>Stramenopiles</taxon>
        <taxon>Ochrophyta</taxon>
        <taxon>Bolidophyceae</taxon>
        <taxon>Parmales</taxon>
        <taxon>Triparmaceae</taxon>
        <taxon>Triparma</taxon>
    </lineage>
</organism>
<sequence>MSYLSLLITSRSGGLIFHTPLSPNTPPLQTNDWLRIGSTFHSLIAISKTSVPKECGGMERVVCDNVVISILSTPTGIKFYLVSDSTITSPPLNEIYAAWSDWVLKNPFYEIDMPVRGERFRREVEKICGYSK</sequence>
<dbReference type="GO" id="GO:0005783">
    <property type="term" value="C:endoplasmic reticulum"/>
    <property type="evidence" value="ECO:0007669"/>
    <property type="project" value="UniProtKB-SubCell"/>
</dbReference>
<dbReference type="GO" id="GO:0006888">
    <property type="term" value="P:endoplasmic reticulum to Golgi vesicle-mediated transport"/>
    <property type="evidence" value="ECO:0007669"/>
    <property type="project" value="UniProtKB-UniRule"/>
</dbReference>
<name>A0A9W7C4A7_9STRA</name>
<keyword evidence="4 7" id="KW-0931">ER-Golgi transport</keyword>
<reference evidence="9" key="1">
    <citation type="journal article" date="2023" name="Commun. Biol.">
        <title>Genome analysis of Parmales, the sister group of diatoms, reveals the evolutionary specialization of diatoms from phago-mixotrophs to photoautotrophs.</title>
        <authorList>
            <person name="Ban H."/>
            <person name="Sato S."/>
            <person name="Yoshikawa S."/>
            <person name="Yamada K."/>
            <person name="Nakamura Y."/>
            <person name="Ichinomiya M."/>
            <person name="Sato N."/>
            <person name="Blanc-Mathieu R."/>
            <person name="Endo H."/>
            <person name="Kuwata A."/>
            <person name="Ogata H."/>
        </authorList>
    </citation>
    <scope>NUCLEOTIDE SEQUENCE [LARGE SCALE GENOMIC DNA]</scope>
    <source>
        <strain evidence="9">NIES 3700</strain>
    </source>
</reference>
<evidence type="ECO:0000256" key="3">
    <source>
        <dbReference type="ARBA" id="ARBA00022824"/>
    </source>
</evidence>
<dbReference type="GO" id="GO:0005794">
    <property type="term" value="C:Golgi apparatus"/>
    <property type="evidence" value="ECO:0007669"/>
    <property type="project" value="UniProtKB-SubCell"/>
</dbReference>
<keyword evidence="2 7" id="KW-0813">Transport</keyword>
<keyword evidence="3 7" id="KW-0256">Endoplasmic reticulum</keyword>
<proteinExistence type="inferred from homology"/>
<dbReference type="SUPFAM" id="SSF64356">
    <property type="entry name" value="SNARE-like"/>
    <property type="match status" value="1"/>
</dbReference>
<evidence type="ECO:0000313" key="9">
    <source>
        <dbReference type="Proteomes" id="UP001165122"/>
    </source>
</evidence>
<dbReference type="InterPro" id="IPR011012">
    <property type="entry name" value="Longin-like_dom_sf"/>
</dbReference>
<evidence type="ECO:0000256" key="2">
    <source>
        <dbReference type="ARBA" id="ARBA00022448"/>
    </source>
</evidence>
<dbReference type="GO" id="GO:0030008">
    <property type="term" value="C:TRAPP complex"/>
    <property type="evidence" value="ECO:0007669"/>
    <property type="project" value="UniProtKB-UniRule"/>
</dbReference>
<comment type="subunit">
    <text evidence="7">Part of the multisubunit transport protein particle (TRAPP) complex.</text>
</comment>
<keyword evidence="5 7" id="KW-0333">Golgi apparatus</keyword>
<evidence type="ECO:0000256" key="6">
    <source>
        <dbReference type="ARBA" id="ARBA00038179"/>
    </source>
</evidence>
<accession>A0A9W7C4A7</accession>
<evidence type="ECO:0000313" key="8">
    <source>
        <dbReference type="EMBL" id="GMI01677.1"/>
    </source>
</evidence>
<dbReference type="AlphaFoldDB" id="A0A9W7C4A7"/>
<protein>
    <recommendedName>
        <fullName evidence="7">Trafficking protein particle complex subunit</fullName>
    </recommendedName>
</protein>
<dbReference type="SMART" id="SM01399">
    <property type="entry name" value="Sybindin"/>
    <property type="match status" value="1"/>
</dbReference>
<dbReference type="Proteomes" id="UP001165122">
    <property type="component" value="Unassembled WGS sequence"/>
</dbReference>
<comment type="similarity">
    <text evidence="6">Belongs to the TRAPP small subunits family. TRAPPC4 subfamily.</text>
</comment>
<evidence type="ECO:0000256" key="1">
    <source>
        <dbReference type="ARBA" id="ARBA00004555"/>
    </source>
</evidence>
<dbReference type="Pfam" id="PF04099">
    <property type="entry name" value="Sybindin"/>
    <property type="match status" value="1"/>
</dbReference>
<dbReference type="Gene3D" id="3.30.450.70">
    <property type="match status" value="1"/>
</dbReference>
<comment type="subcellular location">
    <subcellularLocation>
        <location evidence="7">Endoplasmic reticulum</location>
    </subcellularLocation>
    <subcellularLocation>
        <location evidence="7">Golgi apparatus</location>
        <location evidence="7">cis-Golgi network</location>
    </subcellularLocation>
    <subcellularLocation>
        <location evidence="1">Golgi apparatus</location>
    </subcellularLocation>
</comment>
<comment type="caution">
    <text evidence="8">The sequence shown here is derived from an EMBL/GenBank/DDBJ whole genome shotgun (WGS) entry which is preliminary data.</text>
</comment>
<dbReference type="EMBL" id="BRXW01000036">
    <property type="protein sequence ID" value="GMI01677.1"/>
    <property type="molecule type" value="Genomic_DNA"/>
</dbReference>
<keyword evidence="9" id="KW-1185">Reference proteome</keyword>
<dbReference type="PANTHER" id="PTHR23249">
    <property type="entry name" value="TRAFFICKING PROTEIN PARTICLE COMPLEX SUBUNIT"/>
    <property type="match status" value="1"/>
</dbReference>
<dbReference type="PANTHER" id="PTHR23249:SF15">
    <property type="entry name" value="TRAFFICKING PROTEIN PARTICLE COMPLEX SUBUNIT 4"/>
    <property type="match status" value="1"/>
</dbReference>
<evidence type="ECO:0000256" key="4">
    <source>
        <dbReference type="ARBA" id="ARBA00022892"/>
    </source>
</evidence>
<evidence type="ECO:0000256" key="5">
    <source>
        <dbReference type="ARBA" id="ARBA00023034"/>
    </source>
</evidence>